<sequence>MVAAYPKIVEVMNGPPASVDMRYNKAFAASLPDRKALERHQEAMVHAGLIAEPEETGEHQ</sequence>
<proteinExistence type="predicted"/>
<gene>
    <name evidence="1" type="ORF">EVA_04775</name>
</gene>
<organism evidence="1">
    <name type="scientific">gut metagenome</name>
    <dbReference type="NCBI Taxonomy" id="749906"/>
    <lineage>
        <taxon>unclassified sequences</taxon>
        <taxon>metagenomes</taxon>
        <taxon>organismal metagenomes</taxon>
    </lineage>
</organism>
<name>J9GW00_9ZZZZ</name>
<accession>J9GW00</accession>
<dbReference type="AlphaFoldDB" id="J9GW00"/>
<evidence type="ECO:0000313" key="1">
    <source>
        <dbReference type="EMBL" id="EJX07113.1"/>
    </source>
</evidence>
<reference evidence="1" key="1">
    <citation type="journal article" date="2012" name="PLoS ONE">
        <title>Gene sets for utilization of primary and secondary nutrition supplies in the distal gut of endangered iberian lynx.</title>
        <authorList>
            <person name="Alcaide M."/>
            <person name="Messina E."/>
            <person name="Richter M."/>
            <person name="Bargiela R."/>
            <person name="Peplies J."/>
            <person name="Huws S.A."/>
            <person name="Newbold C.J."/>
            <person name="Golyshin P.N."/>
            <person name="Simon M.A."/>
            <person name="Lopez G."/>
            <person name="Yakimov M.M."/>
            <person name="Ferrer M."/>
        </authorList>
    </citation>
    <scope>NUCLEOTIDE SEQUENCE</scope>
</reference>
<dbReference type="EMBL" id="AMCI01000968">
    <property type="protein sequence ID" value="EJX07113.1"/>
    <property type="molecule type" value="Genomic_DNA"/>
</dbReference>
<comment type="caution">
    <text evidence="1">The sequence shown here is derived from an EMBL/GenBank/DDBJ whole genome shotgun (WGS) entry which is preliminary data.</text>
</comment>
<protein>
    <submittedName>
        <fullName evidence="1">Uncharacterized protein</fullName>
    </submittedName>
</protein>